<dbReference type="AlphaFoldDB" id="A0A1I4KY59"/>
<dbReference type="Proteomes" id="UP000198519">
    <property type="component" value="Unassembled WGS sequence"/>
</dbReference>
<protein>
    <submittedName>
        <fullName evidence="1">Uncharacterized protein</fullName>
    </submittedName>
</protein>
<proteinExistence type="predicted"/>
<sequence>MTMGSSGWLADLEQASALIESGATLAIAGDVELLASLPRGNWIGGSTPYFMAEEGGACRSDRVFIHQFDVGEGVIERYDRSSLPSFLVDAPENGFTLLILPAGSGVLEDYARYAPSYHDMFLKPVAGWVSGVRVDRLGKDAAQVVDGRTGECLTQAAIALHLALPEGSEAMVHAISLFEPGDGAEIEFPATGFSAGDCLVDGKPDKLANYMKAARIDHRLPLVADYSGAMVNVSIQEVDEASGEVAFYAPVFEGVRYRFARPIGDYPEQFLQAMPSEPGKVLFGCNCILNYLYSELEGRRTGDLTGPITFGEVAYQLLNQTAVYVTLEAM</sequence>
<evidence type="ECO:0000313" key="2">
    <source>
        <dbReference type="Proteomes" id="UP000198519"/>
    </source>
</evidence>
<name>A0A1I4KY59_9GAMM</name>
<gene>
    <name evidence="1" type="ORF">SAMN04487963_0145</name>
</gene>
<organism evidence="1 2">
    <name type="scientific">Marinobacter zhejiangensis</name>
    <dbReference type="NCBI Taxonomy" id="488535"/>
    <lineage>
        <taxon>Bacteria</taxon>
        <taxon>Pseudomonadati</taxon>
        <taxon>Pseudomonadota</taxon>
        <taxon>Gammaproteobacteria</taxon>
        <taxon>Pseudomonadales</taxon>
        <taxon>Marinobacteraceae</taxon>
        <taxon>Marinobacter</taxon>
    </lineage>
</organism>
<evidence type="ECO:0000313" key="1">
    <source>
        <dbReference type="EMBL" id="SFL83536.1"/>
    </source>
</evidence>
<dbReference type="OrthoDB" id="5622143at2"/>
<dbReference type="STRING" id="488535.SAMN04487963_0145"/>
<keyword evidence="2" id="KW-1185">Reference proteome</keyword>
<dbReference type="Pfam" id="PF22396">
    <property type="entry name" value="DUF6976"/>
    <property type="match status" value="1"/>
</dbReference>
<dbReference type="InterPro" id="IPR054249">
    <property type="entry name" value="DUF6976"/>
</dbReference>
<dbReference type="RefSeq" id="WP_092019990.1">
    <property type="nucleotide sequence ID" value="NZ_FOUE01000001.1"/>
</dbReference>
<reference evidence="2" key="1">
    <citation type="submission" date="2016-10" db="EMBL/GenBank/DDBJ databases">
        <authorList>
            <person name="Varghese N."/>
            <person name="Submissions S."/>
        </authorList>
    </citation>
    <scope>NUCLEOTIDE SEQUENCE [LARGE SCALE GENOMIC DNA]</scope>
    <source>
        <strain evidence="2">CGMCC 1.7061</strain>
    </source>
</reference>
<dbReference type="EMBL" id="FOUE01000001">
    <property type="protein sequence ID" value="SFL83536.1"/>
    <property type="molecule type" value="Genomic_DNA"/>
</dbReference>
<accession>A0A1I4KY59</accession>